<dbReference type="Proteomes" id="UP000005101">
    <property type="component" value="Unassembled WGS sequence"/>
</dbReference>
<dbReference type="SUPFAM" id="SSF51206">
    <property type="entry name" value="cAMP-binding domain-like"/>
    <property type="match status" value="1"/>
</dbReference>
<feature type="domain" description="Cyclic nucleotide-binding" evidence="1">
    <location>
        <begin position="33"/>
        <end position="118"/>
    </location>
</feature>
<evidence type="ECO:0000313" key="3">
    <source>
        <dbReference type="Proteomes" id="UP000005101"/>
    </source>
</evidence>
<dbReference type="InterPro" id="IPR018490">
    <property type="entry name" value="cNMP-bd_dom_sf"/>
</dbReference>
<evidence type="ECO:0000313" key="2">
    <source>
        <dbReference type="EMBL" id="EFR54852.1"/>
    </source>
</evidence>
<dbReference type="Gene3D" id="2.60.120.10">
    <property type="entry name" value="Jelly Rolls"/>
    <property type="match status" value="1"/>
</dbReference>
<gene>
    <name evidence="2" type="ORF">BFAG_03550</name>
</gene>
<dbReference type="InterPro" id="IPR014710">
    <property type="entry name" value="RmlC-like_jellyroll"/>
</dbReference>
<protein>
    <submittedName>
        <fullName evidence="2">Cyclic nucleotide-binding domain protein</fullName>
    </submittedName>
</protein>
<reference evidence="2 3" key="1">
    <citation type="submission" date="2008-12" db="EMBL/GenBank/DDBJ databases">
        <title>Annotation of Bacteroides fragilis strain 3_1_12.</title>
        <authorList>
            <consortium name="The Broad Institute Genome Sequencing Platform"/>
            <person name="Ward D."/>
            <person name="Young S.K."/>
            <person name="Kodira C.D."/>
            <person name="Zeng Q."/>
            <person name="Koehrsen M."/>
            <person name="Alvarado L."/>
            <person name="Berlin A."/>
            <person name="Borenstein D."/>
            <person name="Chen Z."/>
            <person name="Engels R."/>
            <person name="Freedman E."/>
            <person name="Gellesch M."/>
            <person name="Goldberg J."/>
            <person name="Griggs A."/>
            <person name="Gujja S."/>
            <person name="Heiman D."/>
            <person name="Hepburn T."/>
            <person name="Howarth C."/>
            <person name="Jen D."/>
            <person name="Larson L."/>
            <person name="Lewis B."/>
            <person name="Mehta T."/>
            <person name="Park D."/>
            <person name="Pearson M."/>
            <person name="Roberts A."/>
            <person name="Saif S."/>
            <person name="Shea T."/>
            <person name="Shenoy N."/>
            <person name="Sisk P."/>
            <person name="Stolte C."/>
            <person name="Sykes S."/>
            <person name="Walk T."/>
            <person name="White J."/>
            <person name="Yandava C."/>
            <person name="Allen-Vercoe E."/>
            <person name="Strauss J."/>
            <person name="Ambrose C."/>
            <person name="Lander E."/>
            <person name="Nusbaum C."/>
            <person name="Galagan J."/>
            <person name="Birren B."/>
        </authorList>
    </citation>
    <scope>NUCLEOTIDE SEQUENCE [LARGE SCALE GENOMIC DNA]</scope>
    <source>
        <strain evidence="2 3">3_1_12</strain>
    </source>
</reference>
<dbReference type="EMBL" id="EQ973215">
    <property type="protein sequence ID" value="EFR54852.1"/>
    <property type="molecule type" value="Genomic_DNA"/>
</dbReference>
<accession>A0ABN0BPL0</accession>
<dbReference type="Pfam" id="PF00027">
    <property type="entry name" value="cNMP_binding"/>
    <property type="match status" value="1"/>
</dbReference>
<sequence length="189" mass="21925">MYMNKIIESIKKKYPVSNDSIELLTSGFKKHLFPTKTHIISANKPDRNVFFIESGLTRSYVLTDGKETTTWFSKEGDWTYGSLDFLKNKVGFEYVQTLEETVAYSIPIDTLNNLFQTNAELANWARIAHQEAFLLLQNLRIERLTLTAKERYEKLLKDFPDLHNRVNLGYISSYLGITLPTLSKIRAEY</sequence>
<dbReference type="InterPro" id="IPR000595">
    <property type="entry name" value="cNMP-bd_dom"/>
</dbReference>
<proteinExistence type="predicted"/>
<name>A0ABN0BPL0_BACFG</name>
<organism evidence="2 3">
    <name type="scientific">Bacteroides fragilis 3_1_12</name>
    <dbReference type="NCBI Taxonomy" id="457424"/>
    <lineage>
        <taxon>Bacteria</taxon>
        <taxon>Pseudomonadati</taxon>
        <taxon>Bacteroidota</taxon>
        <taxon>Bacteroidia</taxon>
        <taxon>Bacteroidales</taxon>
        <taxon>Bacteroidaceae</taxon>
        <taxon>Bacteroides</taxon>
    </lineage>
</organism>
<evidence type="ECO:0000259" key="1">
    <source>
        <dbReference type="Pfam" id="PF00027"/>
    </source>
</evidence>
<dbReference type="CDD" id="cd00038">
    <property type="entry name" value="CAP_ED"/>
    <property type="match status" value="1"/>
</dbReference>
<keyword evidence="3" id="KW-1185">Reference proteome</keyword>